<dbReference type="AlphaFoldDB" id="A0A538TKU6"/>
<dbReference type="EMBL" id="VBOZ01000025">
    <property type="protein sequence ID" value="TMQ64243.1"/>
    <property type="molecule type" value="Genomic_DNA"/>
</dbReference>
<reference evidence="2 3" key="1">
    <citation type="journal article" date="2019" name="Nat. Microbiol.">
        <title>Mediterranean grassland soil C-N compound turnover is dependent on rainfall and depth, and is mediated by genomically divergent microorganisms.</title>
        <authorList>
            <person name="Diamond S."/>
            <person name="Andeer P.F."/>
            <person name="Li Z."/>
            <person name="Crits-Christoph A."/>
            <person name="Burstein D."/>
            <person name="Anantharaman K."/>
            <person name="Lane K.R."/>
            <person name="Thomas B.C."/>
            <person name="Pan C."/>
            <person name="Northen T.R."/>
            <person name="Banfield J.F."/>
        </authorList>
    </citation>
    <scope>NUCLEOTIDE SEQUENCE [LARGE SCALE GENOMIC DNA]</scope>
    <source>
        <strain evidence="2">WS_9</strain>
    </source>
</reference>
<evidence type="ECO:0000313" key="3">
    <source>
        <dbReference type="Proteomes" id="UP000317691"/>
    </source>
</evidence>
<gene>
    <name evidence="2" type="ORF">E6K79_08160</name>
</gene>
<dbReference type="Gene3D" id="1.10.1200.10">
    <property type="entry name" value="ACP-like"/>
    <property type="match status" value="1"/>
</dbReference>
<sequence>MAGAAEVLREFILENFLFGDRNAPLSPDDSFSERGIVDSTGILELVAFVEESFGLSIGDEEIVPENFDSIARLTQFIDRKRSAAPNAG</sequence>
<evidence type="ECO:0000313" key="2">
    <source>
        <dbReference type="EMBL" id="TMQ64243.1"/>
    </source>
</evidence>
<feature type="domain" description="Carrier" evidence="1">
    <location>
        <begin position="1"/>
        <end position="81"/>
    </location>
</feature>
<comment type="caution">
    <text evidence="2">The sequence shown here is derived from an EMBL/GenBank/DDBJ whole genome shotgun (WGS) entry which is preliminary data.</text>
</comment>
<dbReference type="SUPFAM" id="SSF47336">
    <property type="entry name" value="ACP-like"/>
    <property type="match status" value="1"/>
</dbReference>
<proteinExistence type="predicted"/>
<name>A0A538TKU6_UNCEI</name>
<accession>A0A538TKU6</accession>
<dbReference type="Proteomes" id="UP000317691">
    <property type="component" value="Unassembled WGS sequence"/>
</dbReference>
<protein>
    <submittedName>
        <fullName evidence="2">Acyl carrier protein</fullName>
    </submittedName>
</protein>
<evidence type="ECO:0000259" key="1">
    <source>
        <dbReference type="PROSITE" id="PS50075"/>
    </source>
</evidence>
<dbReference type="InterPro" id="IPR009081">
    <property type="entry name" value="PP-bd_ACP"/>
</dbReference>
<organism evidence="2 3">
    <name type="scientific">Eiseniibacteriota bacterium</name>
    <dbReference type="NCBI Taxonomy" id="2212470"/>
    <lineage>
        <taxon>Bacteria</taxon>
        <taxon>Candidatus Eiseniibacteriota</taxon>
    </lineage>
</organism>
<dbReference type="PROSITE" id="PS50075">
    <property type="entry name" value="CARRIER"/>
    <property type="match status" value="1"/>
</dbReference>
<dbReference type="InterPro" id="IPR036736">
    <property type="entry name" value="ACP-like_sf"/>
</dbReference>